<reference evidence="6 7" key="1">
    <citation type="submission" date="2021-03" db="EMBL/GenBank/DDBJ databases">
        <title>novel species isolated from a fishpond in China.</title>
        <authorList>
            <person name="Lu H."/>
            <person name="Cai Z."/>
        </authorList>
    </citation>
    <scope>NUCLEOTIDE SEQUENCE [LARGE SCALE GENOMIC DNA]</scope>
    <source>
        <strain evidence="6 7">H41</strain>
    </source>
</reference>
<evidence type="ECO:0000313" key="6">
    <source>
        <dbReference type="EMBL" id="MBN7809840.1"/>
    </source>
</evidence>
<keyword evidence="7" id="KW-1185">Reference proteome</keyword>
<evidence type="ECO:0000256" key="2">
    <source>
        <dbReference type="ARBA" id="ARBA00022963"/>
    </source>
</evidence>
<evidence type="ECO:0000256" key="3">
    <source>
        <dbReference type="ARBA" id="ARBA00023098"/>
    </source>
</evidence>
<dbReference type="PANTHER" id="PTHR14226:SF76">
    <property type="entry name" value="NTE FAMILY PROTEIN RSSA"/>
    <property type="match status" value="1"/>
</dbReference>
<sequence>MSKKKTVSLVLSSGGARGLAHVGVIEELERRGYEIAEIAGCSIGALVGGMYAAGKMPEFKDWICNLDRVDVFSLMDFTFSSRGFIKGDKVYNSLKNVVKDCQIEDLQIPFSCNAVDYRSGKEYVFREGSLYSAIRASGSIPTVFQPAQHPSFEFIDGGVLNPVPISLITNHEDRLLVVVEVNGPQHLYLAPPKRDQKGRSLISIPKWLQDYRRKMTHYFPEEVKEDKPSSLSAFSLITRSFDLLQDKFCELLIEKYPVDVTVRISRKQAGTLEFHRAAELIEIGRKKAVEALDLLENGDH</sequence>
<feature type="domain" description="PNPLA" evidence="5">
    <location>
        <begin position="9"/>
        <end position="169"/>
    </location>
</feature>
<keyword evidence="2 4" id="KW-0442">Lipid degradation</keyword>
<dbReference type="RefSeq" id="WP_206576638.1">
    <property type="nucleotide sequence ID" value="NZ_JAFKCT010000001.1"/>
</dbReference>
<evidence type="ECO:0000313" key="7">
    <source>
        <dbReference type="Proteomes" id="UP000664317"/>
    </source>
</evidence>
<comment type="caution">
    <text evidence="4">Lacks conserved residue(s) required for the propagation of feature annotation.</text>
</comment>
<dbReference type="SUPFAM" id="SSF52151">
    <property type="entry name" value="FabD/lysophospholipase-like"/>
    <property type="match status" value="1"/>
</dbReference>
<dbReference type="PROSITE" id="PS51635">
    <property type="entry name" value="PNPLA"/>
    <property type="match status" value="1"/>
</dbReference>
<dbReference type="InterPro" id="IPR002641">
    <property type="entry name" value="PNPLA_dom"/>
</dbReference>
<accession>A0ABS3BYB0</accession>
<keyword evidence="3 4" id="KW-0443">Lipid metabolism</keyword>
<feature type="active site" description="Proton acceptor" evidence="4">
    <location>
        <position position="156"/>
    </location>
</feature>
<evidence type="ECO:0000259" key="5">
    <source>
        <dbReference type="PROSITE" id="PS51635"/>
    </source>
</evidence>
<dbReference type="InterPro" id="IPR016035">
    <property type="entry name" value="Acyl_Trfase/lysoPLipase"/>
</dbReference>
<comment type="caution">
    <text evidence="6">The sequence shown here is derived from an EMBL/GenBank/DDBJ whole genome shotgun (WGS) entry which is preliminary data.</text>
</comment>
<gene>
    <name evidence="6" type="ORF">J0A68_02670</name>
</gene>
<name>A0ABS3BYB0_9BACT</name>
<proteinExistence type="predicted"/>
<dbReference type="EMBL" id="JAFKCT010000001">
    <property type="protein sequence ID" value="MBN7809840.1"/>
    <property type="molecule type" value="Genomic_DNA"/>
</dbReference>
<protein>
    <submittedName>
        <fullName evidence="6">Patatin-like phospholipase family protein</fullName>
    </submittedName>
</protein>
<feature type="active site" description="Nucleophile" evidence="4">
    <location>
        <position position="42"/>
    </location>
</feature>
<dbReference type="Gene3D" id="3.40.1090.10">
    <property type="entry name" value="Cytosolic phospholipase A2 catalytic domain"/>
    <property type="match status" value="1"/>
</dbReference>
<feature type="short sequence motif" description="DGA/G" evidence="4">
    <location>
        <begin position="156"/>
        <end position="158"/>
    </location>
</feature>
<dbReference type="PANTHER" id="PTHR14226">
    <property type="entry name" value="NEUROPATHY TARGET ESTERASE/SWISS CHEESE D.MELANOGASTER"/>
    <property type="match status" value="1"/>
</dbReference>
<dbReference type="Pfam" id="PF01734">
    <property type="entry name" value="Patatin"/>
    <property type="match status" value="1"/>
</dbReference>
<feature type="short sequence motif" description="GXSXG" evidence="4">
    <location>
        <begin position="40"/>
        <end position="44"/>
    </location>
</feature>
<keyword evidence="1 4" id="KW-0378">Hydrolase</keyword>
<organism evidence="6 7">
    <name type="scientific">Algoriphagus oliviformis</name>
    <dbReference type="NCBI Taxonomy" id="2811231"/>
    <lineage>
        <taxon>Bacteria</taxon>
        <taxon>Pseudomonadati</taxon>
        <taxon>Bacteroidota</taxon>
        <taxon>Cytophagia</taxon>
        <taxon>Cytophagales</taxon>
        <taxon>Cyclobacteriaceae</taxon>
        <taxon>Algoriphagus</taxon>
    </lineage>
</organism>
<dbReference type="InterPro" id="IPR050301">
    <property type="entry name" value="NTE"/>
</dbReference>
<evidence type="ECO:0000256" key="1">
    <source>
        <dbReference type="ARBA" id="ARBA00022801"/>
    </source>
</evidence>
<evidence type="ECO:0000256" key="4">
    <source>
        <dbReference type="PROSITE-ProRule" id="PRU01161"/>
    </source>
</evidence>
<dbReference type="Proteomes" id="UP000664317">
    <property type="component" value="Unassembled WGS sequence"/>
</dbReference>